<protein>
    <submittedName>
        <fullName evidence="2">Uncharacterized protein</fullName>
    </submittedName>
</protein>
<gene>
    <name evidence="2" type="ORF">PKB_1728</name>
</gene>
<dbReference type="KEGG" id="pkc:PKB_1728"/>
<keyword evidence="3" id="KW-1185">Reference proteome</keyword>
<name>A0A024HE24_PSEKB</name>
<feature type="region of interest" description="Disordered" evidence="1">
    <location>
        <begin position="363"/>
        <end position="386"/>
    </location>
</feature>
<dbReference type="Proteomes" id="UP000025241">
    <property type="component" value="Chromosome I"/>
</dbReference>
<accession>A0A024HE24</accession>
<evidence type="ECO:0000313" key="3">
    <source>
        <dbReference type="Proteomes" id="UP000025241"/>
    </source>
</evidence>
<reference evidence="2 3" key="1">
    <citation type="submission" date="2013-03" db="EMBL/GenBank/DDBJ databases">
        <authorList>
            <person name="Linke B."/>
        </authorList>
    </citation>
    <scope>NUCLEOTIDE SEQUENCE [LARGE SCALE GENOMIC DNA]</scope>
    <source>
        <strain evidence="2 3">B13</strain>
    </source>
</reference>
<dbReference type="EMBL" id="HG322950">
    <property type="protein sequence ID" value="CDF83086.1"/>
    <property type="molecule type" value="Genomic_DNA"/>
</dbReference>
<dbReference type="RefSeq" id="WP_052355214.1">
    <property type="nucleotide sequence ID" value="NZ_HG322950.1"/>
</dbReference>
<organism evidence="2 3">
    <name type="scientific">Pseudomonas knackmussii (strain DSM 6978 / CCUG 54928 / LMG 23759 / B13)</name>
    <dbReference type="NCBI Taxonomy" id="1301098"/>
    <lineage>
        <taxon>Bacteria</taxon>
        <taxon>Pseudomonadati</taxon>
        <taxon>Pseudomonadota</taxon>
        <taxon>Gammaproteobacteria</taxon>
        <taxon>Pseudomonadales</taxon>
        <taxon>Pseudomonadaceae</taxon>
        <taxon>Pseudomonas</taxon>
    </lineage>
</organism>
<reference evidence="2 3" key="2">
    <citation type="submission" date="2014-05" db="EMBL/GenBank/DDBJ databases">
        <title>Genome sequence of the 3-chlorobenzoate degrading bacterium Pseudomonas knackmussii B13 shows multiple evidence for horizontal gene transfer.</title>
        <authorList>
            <person name="Miyazaki R."/>
            <person name="Bertelli C."/>
            <person name="Falquet L."/>
            <person name="Robinson-Rechavi M."/>
            <person name="Gharib W."/>
            <person name="Roy S."/>
            <person name="Van der Meer J.R."/>
        </authorList>
    </citation>
    <scope>NUCLEOTIDE SEQUENCE [LARGE SCALE GENOMIC DNA]</scope>
    <source>
        <strain evidence="2 3">B13</strain>
    </source>
</reference>
<dbReference type="HOGENOM" id="CLU_025725_1_0_6"/>
<dbReference type="OrthoDB" id="6891193at2"/>
<sequence>MKSTITSKQARQLQRNKQLARLRLRQAAAPGEPDLEAPEVPDALADGLLTADVLDADLRVNIPFWGRVFPDDHLYVYWDVESPSGVYDLVIDTQTEADFPLPVTIPNTYLLGDGAHQIFYKVIAASGTERLSFATLVLIDKTPPNHGAPPDAPLFPAEVDQGGLTSEYLAANGDQVMVTIPPYAGMEKDQRVTLVWSQDIRLPDVAVTDADVAANKVEIPVSGDTVRQAGEGQQPVFYYLTSRAGFSGPDSLQATVDVLLKPLPANLKAPKVPLAEDAGTLIDVEDLYAGVTIEVDAYDNAQLGDLVVASWGSTSLSPSIVFPSNFPVQVAVPASTIKQEGDTAIDVSYQVIRRTHAVQAPSITVNVNTDSPGPEDPDPVTPENPLLAPPTVQGGSGSINELAPDDRDKPALVTIAVYAEAKAGEVLKLYWGPRPNAILVTTYTVTDADLSLPNFAPFSVETIMVNQTPNDPQWPVFYELSNATDPANPVLSPSQPVNVHMNQPGGPDGLGEAEYVDKNTQGWLIRAVLEEQGGARVLVPPYENMRAGDKVGLDWIAYSTMNAAAGTEIPESAYTALEQTVGDPELANGVSFLVPYDPYINVIAVANPTQLVGAGQVIYHVTQDGATYDSAPAIVPIDLF</sequence>
<dbReference type="AlphaFoldDB" id="A0A024HE24"/>
<dbReference type="PATRIC" id="fig|1301098.3.peg.1721"/>
<proteinExistence type="predicted"/>
<evidence type="ECO:0000313" key="2">
    <source>
        <dbReference type="EMBL" id="CDF83086.1"/>
    </source>
</evidence>
<evidence type="ECO:0000256" key="1">
    <source>
        <dbReference type="SAM" id="MobiDB-lite"/>
    </source>
</evidence>